<evidence type="ECO:0000313" key="7">
    <source>
        <dbReference type="Proteomes" id="UP000887581"/>
    </source>
</evidence>
<dbReference type="Proteomes" id="UP000887581">
    <property type="component" value="Unplaced"/>
</dbReference>
<evidence type="ECO:0000256" key="3">
    <source>
        <dbReference type="ARBA" id="ARBA00022729"/>
    </source>
</evidence>
<evidence type="ECO:0000313" key="8">
    <source>
        <dbReference type="WBParaSite" id="sdigi.contig350.g7650.t1"/>
    </source>
</evidence>
<organism evidence="7 8">
    <name type="scientific">Setaria digitata</name>
    <dbReference type="NCBI Taxonomy" id="48799"/>
    <lineage>
        <taxon>Eukaryota</taxon>
        <taxon>Metazoa</taxon>
        <taxon>Ecdysozoa</taxon>
        <taxon>Nematoda</taxon>
        <taxon>Chromadorea</taxon>
        <taxon>Rhabditida</taxon>
        <taxon>Spirurina</taxon>
        <taxon>Spiruromorpha</taxon>
        <taxon>Filarioidea</taxon>
        <taxon>Setariidae</taxon>
        <taxon>Setaria</taxon>
    </lineage>
</organism>
<dbReference type="Gene3D" id="3.40.50.1820">
    <property type="entry name" value="alpha/beta hydrolase"/>
    <property type="match status" value="1"/>
</dbReference>
<keyword evidence="5" id="KW-0720">Serine protease</keyword>
<comment type="similarity">
    <text evidence="1">Belongs to the peptidase S28 family.</text>
</comment>
<keyword evidence="2" id="KW-0645">Protease</keyword>
<dbReference type="AlphaFoldDB" id="A0A915PR25"/>
<accession>A0A915PR25</accession>
<dbReference type="GO" id="GO:0008239">
    <property type="term" value="F:dipeptidyl-peptidase activity"/>
    <property type="evidence" value="ECO:0007669"/>
    <property type="project" value="TreeGrafter"/>
</dbReference>
<dbReference type="GO" id="GO:0006508">
    <property type="term" value="P:proteolysis"/>
    <property type="evidence" value="ECO:0007669"/>
    <property type="project" value="UniProtKB-KW"/>
</dbReference>
<keyword evidence="4" id="KW-0378">Hydrolase</keyword>
<dbReference type="WBParaSite" id="sdigi.contig350.g7650.t1">
    <property type="protein sequence ID" value="sdigi.contig350.g7650.t1"/>
    <property type="gene ID" value="sdigi.contig350.g7650"/>
</dbReference>
<evidence type="ECO:0000256" key="6">
    <source>
        <dbReference type="ARBA" id="ARBA00023180"/>
    </source>
</evidence>
<dbReference type="GO" id="GO:0070008">
    <property type="term" value="F:serine-type exopeptidase activity"/>
    <property type="evidence" value="ECO:0007669"/>
    <property type="project" value="InterPro"/>
</dbReference>
<evidence type="ECO:0000256" key="4">
    <source>
        <dbReference type="ARBA" id="ARBA00022801"/>
    </source>
</evidence>
<dbReference type="Gene3D" id="1.20.120.980">
    <property type="entry name" value="Serine carboxypeptidase S28, SKS domain"/>
    <property type="match status" value="1"/>
</dbReference>
<dbReference type="InterPro" id="IPR008758">
    <property type="entry name" value="Peptidase_S28"/>
</dbReference>
<dbReference type="InterPro" id="IPR029058">
    <property type="entry name" value="AB_hydrolase_fold"/>
</dbReference>
<protein>
    <submittedName>
        <fullName evidence="8">Uncharacterized protein</fullName>
    </submittedName>
</protein>
<evidence type="ECO:0000256" key="1">
    <source>
        <dbReference type="ARBA" id="ARBA00011079"/>
    </source>
</evidence>
<evidence type="ECO:0000256" key="2">
    <source>
        <dbReference type="ARBA" id="ARBA00022670"/>
    </source>
</evidence>
<keyword evidence="3" id="KW-0732">Signal</keyword>
<dbReference type="PANTHER" id="PTHR11010:SF104">
    <property type="entry name" value="SERINE PROTEASE PCP-1-RELATED"/>
    <property type="match status" value="1"/>
</dbReference>
<reference evidence="8" key="1">
    <citation type="submission" date="2022-11" db="UniProtKB">
        <authorList>
            <consortium name="WormBaseParasite"/>
        </authorList>
    </citation>
    <scope>IDENTIFICATION</scope>
</reference>
<evidence type="ECO:0000256" key="5">
    <source>
        <dbReference type="ARBA" id="ARBA00022825"/>
    </source>
</evidence>
<keyword evidence="6" id="KW-0325">Glycoprotein</keyword>
<sequence>MLAAWLRMKYPHIVDGAWASSAPLRDFYGGADRGQVSNITSTVYVSSGCDRKVFSGGFLAIEKLSSTEKGRKKLNQIFHAEPNHEMKSIDDFASLYSYLYSAIFYMAMTDYPYPADFIAPLPRFPVKYVCRYAKKAELIDEKLAEQLYNITNVFYNYTGQLTYNCFTDNCTEATVFDNQKEEIAWDWQCCTSLTVRNCDRGGDNDFFLNTCGDNNNDTIDESINYCEKMFESIGYSKDFYKKKDATIRYGMTYDFMSNTILSNGNLDPWSASGVHEDSPGIQNAIKNGVYLFHMSDAAHHLDLRAPNTCDPPSVTYERFQVVNILKCWVYKNCTELPKAYELPDNIGWQVPANCRFIHYGYPWGIDETKKSWYPASSPSFTVLAAISAMFMSHMIA</sequence>
<dbReference type="PANTHER" id="PTHR11010">
    <property type="entry name" value="PROTEASE S28 PRO-X CARBOXYPEPTIDASE-RELATED"/>
    <property type="match status" value="1"/>
</dbReference>
<dbReference type="FunFam" id="1.20.120.980:FF:000007">
    <property type="entry name" value="Predicted protein"/>
    <property type="match status" value="1"/>
</dbReference>
<dbReference type="Pfam" id="PF05577">
    <property type="entry name" value="Peptidase_S28"/>
    <property type="match status" value="1"/>
</dbReference>
<name>A0A915PR25_9BILA</name>
<dbReference type="InterPro" id="IPR042269">
    <property type="entry name" value="Ser_carbopepase_S28_SKS"/>
</dbReference>
<keyword evidence="7" id="KW-1185">Reference proteome</keyword>
<proteinExistence type="inferred from homology"/>